<dbReference type="Gene3D" id="1.10.1740.10">
    <property type="match status" value="1"/>
</dbReference>
<dbReference type="OrthoDB" id="9150024at2"/>
<protein>
    <submittedName>
        <fullName evidence="8">RNA polymerase sigma-70 factor, ECF subfamily</fullName>
    </submittedName>
</protein>
<evidence type="ECO:0000256" key="1">
    <source>
        <dbReference type="ARBA" id="ARBA00010641"/>
    </source>
</evidence>
<dbReference type="AlphaFoldDB" id="A0A1M5FXW7"/>
<accession>A0A1M5FXW7</accession>
<dbReference type="SUPFAM" id="SSF88659">
    <property type="entry name" value="Sigma3 and sigma4 domains of RNA polymerase sigma factors"/>
    <property type="match status" value="1"/>
</dbReference>
<dbReference type="PANTHER" id="PTHR43133">
    <property type="entry name" value="RNA POLYMERASE ECF-TYPE SIGMA FACTO"/>
    <property type="match status" value="1"/>
</dbReference>
<dbReference type="PANTHER" id="PTHR43133:SF46">
    <property type="entry name" value="RNA POLYMERASE SIGMA-70 FACTOR ECF SUBFAMILY"/>
    <property type="match status" value="1"/>
</dbReference>
<dbReference type="Proteomes" id="UP000184041">
    <property type="component" value="Unassembled WGS sequence"/>
</dbReference>
<sequence length="199" mass="23791">MLLLAQFKQRKNSNEKDQNLWSALRRGQREALSELFRCHHKHLYNYGIKIVSNTEIVDGAIQELFLNIWKSRNRLSPASSVKAYLLSSLRRLIMKELKRNRKRAERNRNYIENEEALTFPVEDLLIRKEVAQNKREQLEKGLETLTPRQKEAVFLKYYHGLTNRELVEVMEINYQCVRNLLYEALERLRSHIESVSYQE</sequence>
<comment type="similarity">
    <text evidence="1">Belongs to the sigma-70 factor family. ECF subfamily.</text>
</comment>
<evidence type="ECO:0000256" key="5">
    <source>
        <dbReference type="SAM" id="Coils"/>
    </source>
</evidence>
<dbReference type="InterPro" id="IPR036388">
    <property type="entry name" value="WH-like_DNA-bd_sf"/>
</dbReference>
<dbReference type="InterPro" id="IPR014284">
    <property type="entry name" value="RNA_pol_sigma-70_dom"/>
</dbReference>
<reference evidence="8 9" key="1">
    <citation type="submission" date="2016-11" db="EMBL/GenBank/DDBJ databases">
        <authorList>
            <person name="Jaros S."/>
            <person name="Januszkiewicz K."/>
            <person name="Wedrychowicz H."/>
        </authorList>
    </citation>
    <scope>NUCLEOTIDE SEQUENCE [LARGE SCALE GENOMIC DNA]</scope>
    <source>
        <strain evidence="8 9">DSM 21986</strain>
    </source>
</reference>
<dbReference type="GO" id="GO:0006352">
    <property type="term" value="P:DNA-templated transcription initiation"/>
    <property type="evidence" value="ECO:0007669"/>
    <property type="project" value="InterPro"/>
</dbReference>
<dbReference type="STRING" id="1194090.SAMN05443144_11616"/>
<dbReference type="GO" id="GO:0003677">
    <property type="term" value="F:DNA binding"/>
    <property type="evidence" value="ECO:0007669"/>
    <property type="project" value="InterPro"/>
</dbReference>
<dbReference type="Gene3D" id="1.10.10.10">
    <property type="entry name" value="Winged helix-like DNA-binding domain superfamily/Winged helix DNA-binding domain"/>
    <property type="match status" value="1"/>
</dbReference>
<evidence type="ECO:0000313" key="8">
    <source>
        <dbReference type="EMBL" id="SHF96375.1"/>
    </source>
</evidence>
<keyword evidence="5" id="KW-0175">Coiled coil</keyword>
<dbReference type="Pfam" id="PF08281">
    <property type="entry name" value="Sigma70_r4_2"/>
    <property type="match status" value="1"/>
</dbReference>
<evidence type="ECO:0000256" key="4">
    <source>
        <dbReference type="ARBA" id="ARBA00023163"/>
    </source>
</evidence>
<evidence type="ECO:0000259" key="7">
    <source>
        <dbReference type="Pfam" id="PF08281"/>
    </source>
</evidence>
<organism evidence="8 9">
    <name type="scientific">Fodinibius roseus</name>
    <dbReference type="NCBI Taxonomy" id="1194090"/>
    <lineage>
        <taxon>Bacteria</taxon>
        <taxon>Pseudomonadati</taxon>
        <taxon>Balneolota</taxon>
        <taxon>Balneolia</taxon>
        <taxon>Balneolales</taxon>
        <taxon>Balneolaceae</taxon>
        <taxon>Fodinibius</taxon>
    </lineage>
</organism>
<proteinExistence type="inferred from homology"/>
<evidence type="ECO:0000259" key="6">
    <source>
        <dbReference type="Pfam" id="PF04542"/>
    </source>
</evidence>
<dbReference type="SUPFAM" id="SSF88946">
    <property type="entry name" value="Sigma2 domain of RNA polymerase sigma factors"/>
    <property type="match status" value="1"/>
</dbReference>
<feature type="coiled-coil region" evidence="5">
    <location>
        <begin position="94"/>
        <end position="141"/>
    </location>
</feature>
<keyword evidence="4" id="KW-0804">Transcription</keyword>
<evidence type="ECO:0000313" key="9">
    <source>
        <dbReference type="Proteomes" id="UP000184041"/>
    </source>
</evidence>
<dbReference type="InterPro" id="IPR013249">
    <property type="entry name" value="RNA_pol_sigma70_r4_t2"/>
</dbReference>
<dbReference type="EMBL" id="FQUS01000016">
    <property type="protein sequence ID" value="SHF96375.1"/>
    <property type="molecule type" value="Genomic_DNA"/>
</dbReference>
<evidence type="ECO:0000256" key="3">
    <source>
        <dbReference type="ARBA" id="ARBA00023082"/>
    </source>
</evidence>
<dbReference type="GO" id="GO:0016987">
    <property type="term" value="F:sigma factor activity"/>
    <property type="evidence" value="ECO:0007669"/>
    <property type="project" value="UniProtKB-KW"/>
</dbReference>
<dbReference type="InterPro" id="IPR013324">
    <property type="entry name" value="RNA_pol_sigma_r3/r4-like"/>
</dbReference>
<dbReference type="InterPro" id="IPR039425">
    <property type="entry name" value="RNA_pol_sigma-70-like"/>
</dbReference>
<keyword evidence="3" id="KW-0731">Sigma factor</keyword>
<keyword evidence="2" id="KW-0805">Transcription regulation</keyword>
<feature type="domain" description="RNA polymerase sigma-70 region 2" evidence="6">
    <location>
        <begin position="35"/>
        <end position="102"/>
    </location>
</feature>
<dbReference type="InterPro" id="IPR007627">
    <property type="entry name" value="RNA_pol_sigma70_r2"/>
</dbReference>
<gene>
    <name evidence="8" type="ORF">SAMN05443144_11616</name>
</gene>
<evidence type="ECO:0000256" key="2">
    <source>
        <dbReference type="ARBA" id="ARBA00023015"/>
    </source>
</evidence>
<dbReference type="Pfam" id="PF04542">
    <property type="entry name" value="Sigma70_r2"/>
    <property type="match status" value="1"/>
</dbReference>
<dbReference type="InterPro" id="IPR013325">
    <property type="entry name" value="RNA_pol_sigma_r2"/>
</dbReference>
<name>A0A1M5FXW7_9BACT</name>
<keyword evidence="9" id="KW-1185">Reference proteome</keyword>
<feature type="domain" description="RNA polymerase sigma factor 70 region 4 type 2" evidence="7">
    <location>
        <begin position="136"/>
        <end position="188"/>
    </location>
</feature>
<dbReference type="RefSeq" id="WP_073065826.1">
    <property type="nucleotide sequence ID" value="NZ_FQUS01000016.1"/>
</dbReference>
<dbReference type="NCBIfam" id="TIGR02937">
    <property type="entry name" value="sigma70-ECF"/>
    <property type="match status" value="1"/>
</dbReference>